<gene>
    <name evidence="1" type="ORF">A8990_106119</name>
</gene>
<organism evidence="1 2">
    <name type="scientific">Paenibacillus taihuensis</name>
    <dbReference type="NCBI Taxonomy" id="1156355"/>
    <lineage>
        <taxon>Bacteria</taxon>
        <taxon>Bacillati</taxon>
        <taxon>Bacillota</taxon>
        <taxon>Bacilli</taxon>
        <taxon>Bacillales</taxon>
        <taxon>Paenibacillaceae</taxon>
        <taxon>Paenibacillus</taxon>
    </lineage>
</organism>
<dbReference type="Proteomes" id="UP000256304">
    <property type="component" value="Unassembled WGS sequence"/>
</dbReference>
<protein>
    <submittedName>
        <fullName evidence="1">Uncharacterized protein</fullName>
    </submittedName>
</protein>
<evidence type="ECO:0000313" key="1">
    <source>
        <dbReference type="EMBL" id="REE90614.1"/>
    </source>
</evidence>
<proteinExistence type="predicted"/>
<name>A0A3D9SBF1_9BACL</name>
<reference evidence="1 2" key="1">
    <citation type="submission" date="2018-08" db="EMBL/GenBank/DDBJ databases">
        <title>Genomic Encyclopedia of Type Strains, Phase III (KMG-III): the genomes of soil and plant-associated and newly described type strains.</title>
        <authorList>
            <person name="Whitman W."/>
        </authorList>
    </citation>
    <scope>NUCLEOTIDE SEQUENCE [LARGE SCALE GENOMIC DNA]</scope>
    <source>
        <strain evidence="1 2">CGMCC 1.10966</strain>
    </source>
</reference>
<dbReference type="AlphaFoldDB" id="A0A3D9SBF1"/>
<dbReference type="EMBL" id="QTTN01000006">
    <property type="protein sequence ID" value="REE90614.1"/>
    <property type="molecule type" value="Genomic_DNA"/>
</dbReference>
<evidence type="ECO:0000313" key="2">
    <source>
        <dbReference type="Proteomes" id="UP000256304"/>
    </source>
</evidence>
<dbReference type="RefSeq" id="WP_116188345.1">
    <property type="nucleotide sequence ID" value="NZ_QTTN01000006.1"/>
</dbReference>
<sequence length="93" mass="10873">MTGQRYLELKRLQANLLIPFYRGSLEQRLDAEEKLYQLKGKYGSVQVSLSREEKETLIELSRVMNLYSKYQESGSAMEQSEIYEQFKAALKLS</sequence>
<comment type="caution">
    <text evidence="1">The sequence shown here is derived from an EMBL/GenBank/DDBJ whole genome shotgun (WGS) entry which is preliminary data.</text>
</comment>
<accession>A0A3D9SBF1</accession>
<keyword evidence="2" id="KW-1185">Reference proteome</keyword>